<reference evidence="3" key="1">
    <citation type="submission" date="2020-09" db="EMBL/GenBank/DDBJ databases">
        <title>A novel bacterium of genus Mangrovicoccus, isolated from South China Sea.</title>
        <authorList>
            <person name="Huang H."/>
            <person name="Mo K."/>
            <person name="Hu Y."/>
        </authorList>
    </citation>
    <scope>NUCLEOTIDE SEQUENCE</scope>
    <source>
        <strain evidence="3">HB182678</strain>
    </source>
</reference>
<dbReference type="InterPro" id="IPR006015">
    <property type="entry name" value="Universal_stress_UspA"/>
</dbReference>
<keyword evidence="4" id="KW-1185">Reference proteome</keyword>
<proteinExistence type="inferred from homology"/>
<dbReference type="Gene3D" id="3.40.50.12370">
    <property type="match status" value="1"/>
</dbReference>
<dbReference type="AlphaFoldDB" id="A0A8J7D0F1"/>
<dbReference type="Pfam" id="PF00582">
    <property type="entry name" value="Usp"/>
    <property type="match status" value="2"/>
</dbReference>
<organism evidence="3 4">
    <name type="scientific">Mangrovicoccus algicola</name>
    <dbReference type="NCBI Taxonomy" id="2771008"/>
    <lineage>
        <taxon>Bacteria</taxon>
        <taxon>Pseudomonadati</taxon>
        <taxon>Pseudomonadota</taxon>
        <taxon>Alphaproteobacteria</taxon>
        <taxon>Rhodobacterales</taxon>
        <taxon>Paracoccaceae</taxon>
        <taxon>Mangrovicoccus</taxon>
    </lineage>
</organism>
<name>A0A8J7D0F1_9RHOB</name>
<evidence type="ECO:0000313" key="4">
    <source>
        <dbReference type="Proteomes" id="UP000609121"/>
    </source>
</evidence>
<dbReference type="RefSeq" id="WP_193183965.1">
    <property type="nucleotide sequence ID" value="NZ_JACVXA010000045.1"/>
</dbReference>
<sequence length="282" mass="29800">MSKMIALVDGSTYSQSVCDLAAWAAARTGAGITVAHVMGHRQGVKQDLSGNIGLGARTQLLDELAELDAAQARLAQKRGRAILEDAQARIAEAGIAEVEVRLRSGDLVEAMQELEAGADYLLIGKRGEAADYAKLHLGSNFERVARSATCPIIVAARAFKPVSKVMIAFDGKPAALKAVDHAMRDPIFAGLDFHVIMAGSESVEGRRRLDGALAMLRGAGHNAEGDILPGSPDEVIAREIGTRGADMLVMGAYGHSRIRGLLLGSTTSELVRACQVPVLLIR</sequence>
<evidence type="ECO:0000259" key="2">
    <source>
        <dbReference type="Pfam" id="PF00582"/>
    </source>
</evidence>
<dbReference type="PRINTS" id="PR01438">
    <property type="entry name" value="UNVRSLSTRESS"/>
</dbReference>
<dbReference type="InterPro" id="IPR006016">
    <property type="entry name" value="UspA"/>
</dbReference>
<evidence type="ECO:0000313" key="3">
    <source>
        <dbReference type="EMBL" id="MBE3639358.1"/>
    </source>
</evidence>
<gene>
    <name evidence="3" type="ORF">ICN82_14250</name>
</gene>
<dbReference type="SUPFAM" id="SSF52402">
    <property type="entry name" value="Adenine nucleotide alpha hydrolases-like"/>
    <property type="match status" value="2"/>
</dbReference>
<comment type="similarity">
    <text evidence="1">Belongs to the universal stress protein A family.</text>
</comment>
<dbReference type="CDD" id="cd00293">
    <property type="entry name" value="USP-like"/>
    <property type="match status" value="2"/>
</dbReference>
<dbReference type="PANTHER" id="PTHR46268:SF6">
    <property type="entry name" value="UNIVERSAL STRESS PROTEIN UP12"/>
    <property type="match status" value="1"/>
</dbReference>
<accession>A0A8J7D0F1</accession>
<evidence type="ECO:0000256" key="1">
    <source>
        <dbReference type="ARBA" id="ARBA00008791"/>
    </source>
</evidence>
<comment type="caution">
    <text evidence="3">The sequence shown here is derived from an EMBL/GenBank/DDBJ whole genome shotgun (WGS) entry which is preliminary data.</text>
</comment>
<feature type="domain" description="UspA" evidence="2">
    <location>
        <begin position="212"/>
        <end position="282"/>
    </location>
</feature>
<dbReference type="Proteomes" id="UP000609121">
    <property type="component" value="Unassembled WGS sequence"/>
</dbReference>
<feature type="domain" description="UspA" evidence="2">
    <location>
        <begin position="3"/>
        <end position="154"/>
    </location>
</feature>
<protein>
    <submittedName>
        <fullName evidence="3">Universal stress protein</fullName>
    </submittedName>
</protein>
<dbReference type="EMBL" id="JACVXA010000045">
    <property type="protein sequence ID" value="MBE3639358.1"/>
    <property type="molecule type" value="Genomic_DNA"/>
</dbReference>
<dbReference type="PANTHER" id="PTHR46268">
    <property type="entry name" value="STRESS RESPONSE PROTEIN NHAX"/>
    <property type="match status" value="1"/>
</dbReference>